<evidence type="ECO:0000256" key="2">
    <source>
        <dbReference type="SAM" id="Phobius"/>
    </source>
</evidence>
<dbReference type="Proteomes" id="UP001165289">
    <property type="component" value="Unassembled WGS sequence"/>
</dbReference>
<keyword evidence="3" id="KW-0732">Signal</keyword>
<evidence type="ECO:0000256" key="1">
    <source>
        <dbReference type="SAM" id="MobiDB-lite"/>
    </source>
</evidence>
<organism evidence="4 5">
    <name type="scientific">Oopsacas minuta</name>
    <dbReference type="NCBI Taxonomy" id="111878"/>
    <lineage>
        <taxon>Eukaryota</taxon>
        <taxon>Metazoa</taxon>
        <taxon>Porifera</taxon>
        <taxon>Hexactinellida</taxon>
        <taxon>Hexasterophora</taxon>
        <taxon>Lyssacinosida</taxon>
        <taxon>Leucopsacidae</taxon>
        <taxon>Oopsacas</taxon>
    </lineage>
</organism>
<keyword evidence="2" id="KW-1133">Transmembrane helix</keyword>
<accession>A0AAV7K612</accession>
<comment type="caution">
    <text evidence="4">The sequence shown here is derived from an EMBL/GenBank/DDBJ whole genome shotgun (WGS) entry which is preliminary data.</text>
</comment>
<feature type="chain" id="PRO_5043675571" evidence="3">
    <location>
        <begin position="22"/>
        <end position="123"/>
    </location>
</feature>
<feature type="region of interest" description="Disordered" evidence="1">
    <location>
        <begin position="73"/>
        <end position="123"/>
    </location>
</feature>
<gene>
    <name evidence="4" type="ORF">LOD99_1198</name>
</gene>
<keyword evidence="2" id="KW-0472">Membrane</keyword>
<keyword evidence="5" id="KW-1185">Reference proteome</keyword>
<proteinExistence type="predicted"/>
<feature type="transmembrane region" description="Helical" evidence="2">
    <location>
        <begin position="31"/>
        <end position="55"/>
    </location>
</feature>
<sequence>MFSHLFTILLLLTQFITQVNALNPPGDTIVIVVVVILIVFVAVLGVFIGIVLCKITNMFGIFNKMQMQSRFTNVPPPPILRPSSLMLPPPHYDDVRDDENNEINDSRNGSNSNSGSDHLSPHE</sequence>
<evidence type="ECO:0000313" key="4">
    <source>
        <dbReference type="EMBL" id="KAI6656400.1"/>
    </source>
</evidence>
<keyword evidence="2" id="KW-0812">Transmembrane</keyword>
<protein>
    <submittedName>
        <fullName evidence="4">Uncharacterized protein</fullName>
    </submittedName>
</protein>
<feature type="compositionally biased region" description="Low complexity" evidence="1">
    <location>
        <begin position="106"/>
        <end position="117"/>
    </location>
</feature>
<name>A0AAV7K612_9METZ</name>
<dbReference type="AlphaFoldDB" id="A0AAV7K612"/>
<feature type="signal peptide" evidence="3">
    <location>
        <begin position="1"/>
        <end position="21"/>
    </location>
</feature>
<evidence type="ECO:0000256" key="3">
    <source>
        <dbReference type="SAM" id="SignalP"/>
    </source>
</evidence>
<reference evidence="4 5" key="1">
    <citation type="journal article" date="2023" name="BMC Biol.">
        <title>The compact genome of the sponge Oopsacas minuta (Hexactinellida) is lacking key metazoan core genes.</title>
        <authorList>
            <person name="Santini S."/>
            <person name="Schenkelaars Q."/>
            <person name="Jourda C."/>
            <person name="Duchesne M."/>
            <person name="Belahbib H."/>
            <person name="Rocher C."/>
            <person name="Selva M."/>
            <person name="Riesgo A."/>
            <person name="Vervoort M."/>
            <person name="Leys S.P."/>
            <person name="Kodjabachian L."/>
            <person name="Le Bivic A."/>
            <person name="Borchiellini C."/>
            <person name="Claverie J.M."/>
            <person name="Renard E."/>
        </authorList>
    </citation>
    <scope>NUCLEOTIDE SEQUENCE [LARGE SCALE GENOMIC DNA]</scope>
    <source>
        <strain evidence="4">SPO-2</strain>
    </source>
</reference>
<evidence type="ECO:0000313" key="5">
    <source>
        <dbReference type="Proteomes" id="UP001165289"/>
    </source>
</evidence>
<dbReference type="EMBL" id="JAKMXF010000144">
    <property type="protein sequence ID" value="KAI6656400.1"/>
    <property type="molecule type" value="Genomic_DNA"/>
</dbReference>